<sequence>MDTSTLISLLVALVTTALLVAGVFVIRRLNAQHKTRNSSFPYTRNLWDPEIPSKTTTHKSPTRPPDHGPH</sequence>
<dbReference type="Proteomes" id="UP000501179">
    <property type="component" value="Chromosome"/>
</dbReference>
<gene>
    <name evidence="3" type="ORF">HA039_16405</name>
</gene>
<evidence type="ECO:0000313" key="3">
    <source>
        <dbReference type="EMBL" id="QIQ03695.1"/>
    </source>
</evidence>
<dbReference type="KEGG" id="slia:HA039_16405"/>
<dbReference type="RefSeq" id="WP_167030070.1">
    <property type="nucleotide sequence ID" value="NZ_CP050177.1"/>
</dbReference>
<name>A0A6G9GZM3_9ACTN</name>
<keyword evidence="4" id="KW-1185">Reference proteome</keyword>
<accession>A0A6G9GZM3</accession>
<evidence type="ECO:0000256" key="1">
    <source>
        <dbReference type="SAM" id="MobiDB-lite"/>
    </source>
</evidence>
<dbReference type="AlphaFoldDB" id="A0A6G9GZM3"/>
<feature type="transmembrane region" description="Helical" evidence="2">
    <location>
        <begin position="6"/>
        <end position="26"/>
    </location>
</feature>
<feature type="region of interest" description="Disordered" evidence="1">
    <location>
        <begin position="39"/>
        <end position="70"/>
    </location>
</feature>
<evidence type="ECO:0000313" key="4">
    <source>
        <dbReference type="Proteomes" id="UP000501179"/>
    </source>
</evidence>
<proteinExistence type="predicted"/>
<dbReference type="EMBL" id="CP050177">
    <property type="protein sequence ID" value="QIQ03695.1"/>
    <property type="molecule type" value="Genomic_DNA"/>
</dbReference>
<evidence type="ECO:0000256" key="2">
    <source>
        <dbReference type="SAM" id="Phobius"/>
    </source>
</evidence>
<organism evidence="3 4">
    <name type="scientific">Streptomyces liangshanensis</name>
    <dbReference type="NCBI Taxonomy" id="2717324"/>
    <lineage>
        <taxon>Bacteria</taxon>
        <taxon>Bacillati</taxon>
        <taxon>Actinomycetota</taxon>
        <taxon>Actinomycetes</taxon>
        <taxon>Kitasatosporales</taxon>
        <taxon>Streptomycetaceae</taxon>
        <taxon>Streptomyces</taxon>
    </lineage>
</organism>
<keyword evidence="2" id="KW-1133">Transmembrane helix</keyword>
<keyword evidence="2" id="KW-0812">Transmembrane</keyword>
<reference evidence="3 4" key="1">
    <citation type="submission" date="2020-03" db="EMBL/GenBank/DDBJ databases">
        <title>A novel species.</title>
        <authorList>
            <person name="Gao J."/>
        </authorList>
    </citation>
    <scope>NUCLEOTIDE SEQUENCE [LARGE SCALE GENOMIC DNA]</scope>
    <source>
        <strain evidence="3 4">QMT-12</strain>
    </source>
</reference>
<protein>
    <submittedName>
        <fullName evidence="3">Uncharacterized protein</fullName>
    </submittedName>
</protein>
<keyword evidence="2" id="KW-0472">Membrane</keyword>